<reference evidence="3 4" key="1">
    <citation type="submission" date="2019-02" db="EMBL/GenBank/DDBJ databases">
        <title>Halieaceae_genomes.</title>
        <authorList>
            <person name="Li S.-H."/>
        </authorList>
    </citation>
    <scope>NUCLEOTIDE SEQUENCE [LARGE SCALE GENOMIC DNA]</scope>
    <source>
        <strain evidence="3 4">JH123</strain>
    </source>
</reference>
<dbReference type="InterPro" id="IPR000073">
    <property type="entry name" value="AB_hydrolase_1"/>
</dbReference>
<evidence type="ECO:0000313" key="3">
    <source>
        <dbReference type="EMBL" id="UZP74761.1"/>
    </source>
</evidence>
<evidence type="ECO:0000313" key="4">
    <source>
        <dbReference type="Proteomes" id="UP001317963"/>
    </source>
</evidence>
<dbReference type="SUPFAM" id="SSF53474">
    <property type="entry name" value="alpha/beta-Hydrolases"/>
    <property type="match status" value="1"/>
</dbReference>
<dbReference type="Pfam" id="PF00561">
    <property type="entry name" value="Abhydrolase_1"/>
    <property type="match status" value="1"/>
</dbReference>
<sequence>MESDVVFKIVTANGVRLRLAMQGSGPLVILCHGWPESWYSWRHQIPVIAEAGYTVVAYDVRGYGESEKPHEIEAYTLKELAADVIGIADALGFERFITIGHDWGGPIALTTALLYPERVYATGSLSVPHLTRPPLPTLDLWRAIYKDRFFYQLYFLNEGTAEAEFEADLARSLFLVYTAIDARGMKHQQQNKQGGFMGLKAADAKLLDDMTHFETFPDWFSQTDLDYLVSQFQLSGKRGPYNRYRAQNLDWEELAHLSDAKISQPAFFITGELDPVSHFVPLSTSFLEHVKKNYENLLIAKELPNVGHWTAEEAPRDVNKILLEFLARVHGCD</sequence>
<dbReference type="Proteomes" id="UP001317963">
    <property type="component" value="Chromosome"/>
</dbReference>
<dbReference type="InterPro" id="IPR000639">
    <property type="entry name" value="Epox_hydrolase-like"/>
</dbReference>
<organism evidence="3 4">
    <name type="scientific">Candidatus Paraluminiphilus aquimaris</name>
    <dbReference type="NCBI Taxonomy" id="2518994"/>
    <lineage>
        <taxon>Bacteria</taxon>
        <taxon>Pseudomonadati</taxon>
        <taxon>Pseudomonadota</taxon>
        <taxon>Gammaproteobacteria</taxon>
        <taxon>Cellvibrionales</taxon>
        <taxon>Halieaceae</taxon>
        <taxon>Candidatus Paraluminiphilus</taxon>
    </lineage>
</organism>
<protein>
    <submittedName>
        <fullName evidence="3">Alpha/beta hydrolase</fullName>
    </submittedName>
</protein>
<dbReference type="InterPro" id="IPR029058">
    <property type="entry name" value="AB_hydrolase_fold"/>
</dbReference>
<accession>A0ABY6Q965</accession>
<evidence type="ECO:0000259" key="2">
    <source>
        <dbReference type="Pfam" id="PF00561"/>
    </source>
</evidence>
<dbReference type="Gene3D" id="3.40.50.1820">
    <property type="entry name" value="alpha/beta hydrolase"/>
    <property type="match status" value="1"/>
</dbReference>
<name>A0ABY6Q965_9GAMM</name>
<dbReference type="PRINTS" id="PR00412">
    <property type="entry name" value="EPOXHYDRLASE"/>
</dbReference>
<dbReference type="EMBL" id="CP036501">
    <property type="protein sequence ID" value="UZP74761.1"/>
    <property type="molecule type" value="Genomic_DNA"/>
</dbReference>
<proteinExistence type="predicted"/>
<feature type="domain" description="AB hydrolase-1" evidence="2">
    <location>
        <begin position="26"/>
        <end position="276"/>
    </location>
</feature>
<gene>
    <name evidence="3" type="ORF">E0F26_08425</name>
</gene>
<keyword evidence="4" id="KW-1185">Reference proteome</keyword>
<dbReference type="RefSeq" id="WP_279241220.1">
    <property type="nucleotide sequence ID" value="NZ_CP036501.1"/>
</dbReference>
<dbReference type="PANTHER" id="PTHR43329">
    <property type="entry name" value="EPOXIDE HYDROLASE"/>
    <property type="match status" value="1"/>
</dbReference>
<dbReference type="GO" id="GO:0016787">
    <property type="term" value="F:hydrolase activity"/>
    <property type="evidence" value="ECO:0007669"/>
    <property type="project" value="UniProtKB-KW"/>
</dbReference>
<keyword evidence="1 3" id="KW-0378">Hydrolase</keyword>
<evidence type="ECO:0000256" key="1">
    <source>
        <dbReference type="ARBA" id="ARBA00022801"/>
    </source>
</evidence>
<dbReference type="PRINTS" id="PR00111">
    <property type="entry name" value="ABHYDROLASE"/>
</dbReference>